<evidence type="ECO:0008006" key="4">
    <source>
        <dbReference type="Google" id="ProtNLM"/>
    </source>
</evidence>
<feature type="chain" id="PRO_5025589186" description="Extracellular membrane protein CFEM domain-containing protein" evidence="1">
    <location>
        <begin position="16"/>
        <end position="68"/>
    </location>
</feature>
<evidence type="ECO:0000256" key="1">
    <source>
        <dbReference type="SAM" id="SignalP"/>
    </source>
</evidence>
<dbReference type="OrthoDB" id="10488029at2759"/>
<keyword evidence="3" id="KW-1185">Reference proteome</keyword>
<reference evidence="2" key="1">
    <citation type="journal article" date="2020" name="Stud. Mycol.">
        <title>101 Dothideomycetes genomes: a test case for predicting lifestyles and emergence of pathogens.</title>
        <authorList>
            <person name="Haridas S."/>
            <person name="Albert R."/>
            <person name="Binder M."/>
            <person name="Bloem J."/>
            <person name="Labutti K."/>
            <person name="Salamov A."/>
            <person name="Andreopoulos B."/>
            <person name="Baker S."/>
            <person name="Barry K."/>
            <person name="Bills G."/>
            <person name="Bluhm B."/>
            <person name="Cannon C."/>
            <person name="Castanera R."/>
            <person name="Culley D."/>
            <person name="Daum C."/>
            <person name="Ezra D."/>
            <person name="Gonzalez J."/>
            <person name="Henrissat B."/>
            <person name="Kuo A."/>
            <person name="Liang C."/>
            <person name="Lipzen A."/>
            <person name="Lutzoni F."/>
            <person name="Magnuson J."/>
            <person name="Mondo S."/>
            <person name="Nolan M."/>
            <person name="Ohm R."/>
            <person name="Pangilinan J."/>
            <person name="Park H.-J."/>
            <person name="Ramirez L."/>
            <person name="Alfaro M."/>
            <person name="Sun H."/>
            <person name="Tritt A."/>
            <person name="Yoshinaga Y."/>
            <person name="Zwiers L.-H."/>
            <person name="Turgeon B."/>
            <person name="Goodwin S."/>
            <person name="Spatafora J."/>
            <person name="Crous P."/>
            <person name="Grigoriev I."/>
        </authorList>
    </citation>
    <scope>NUCLEOTIDE SEQUENCE</scope>
    <source>
        <strain evidence="2">CBS 161.51</strain>
    </source>
</reference>
<evidence type="ECO:0000313" key="3">
    <source>
        <dbReference type="Proteomes" id="UP000800038"/>
    </source>
</evidence>
<organism evidence="2 3">
    <name type="scientific">Clathrospora elynae</name>
    <dbReference type="NCBI Taxonomy" id="706981"/>
    <lineage>
        <taxon>Eukaryota</taxon>
        <taxon>Fungi</taxon>
        <taxon>Dikarya</taxon>
        <taxon>Ascomycota</taxon>
        <taxon>Pezizomycotina</taxon>
        <taxon>Dothideomycetes</taxon>
        <taxon>Pleosporomycetidae</taxon>
        <taxon>Pleosporales</taxon>
        <taxon>Diademaceae</taxon>
        <taxon>Clathrospora</taxon>
    </lineage>
</organism>
<protein>
    <recommendedName>
        <fullName evidence="4">Extracellular membrane protein CFEM domain-containing protein</fullName>
    </recommendedName>
</protein>
<evidence type="ECO:0000313" key="2">
    <source>
        <dbReference type="EMBL" id="KAF1935976.1"/>
    </source>
</evidence>
<dbReference type="EMBL" id="ML976221">
    <property type="protein sequence ID" value="KAF1935976.1"/>
    <property type="molecule type" value="Genomic_DNA"/>
</dbReference>
<keyword evidence="1" id="KW-0732">Signal</keyword>
<dbReference type="Proteomes" id="UP000800038">
    <property type="component" value="Unassembled WGS sequence"/>
</dbReference>
<feature type="signal peptide" evidence="1">
    <location>
        <begin position="1"/>
        <end position="15"/>
    </location>
</feature>
<gene>
    <name evidence="2" type="ORF">EJ02DRAFT_459912</name>
</gene>
<proteinExistence type="predicted"/>
<dbReference type="AlphaFoldDB" id="A0A6A5SC04"/>
<name>A0A6A5SC04_9PLEO</name>
<accession>A0A6A5SC04</accession>
<sequence>MQLAALLALTPAGRASTTAISTAQQRCALALASCHTDCTILRNNLNICLCTTPKDAAQSCKNTQTAYV</sequence>